<evidence type="ECO:0000313" key="1">
    <source>
        <dbReference type="EMBL" id="CAE6506860.1"/>
    </source>
</evidence>
<reference evidence="1" key="1">
    <citation type="submission" date="2021-02" db="EMBL/GenBank/DDBJ databases">
        <authorList>
            <person name="Han P."/>
        </authorList>
    </citation>
    <scope>NUCLEOTIDE SEQUENCE</scope>
    <source>
        <strain evidence="1">Nitrosomonas nitrosa 18-3D</strain>
    </source>
</reference>
<sequence length="79" mass="8701">MLEALKAGRELYFGEALLHDDGITLVKHKFLGANEKVRLSWGQVQIWSADGSFCIGSTGDKKANIAISYINVANTYILE</sequence>
<dbReference type="EMBL" id="CAJNAP010000016">
    <property type="protein sequence ID" value="CAE6506860.1"/>
    <property type="molecule type" value="Genomic_DNA"/>
</dbReference>
<gene>
    <name evidence="1" type="ORF">NMYAN_230028</name>
</gene>
<organism evidence="1 2">
    <name type="scientific">Nitrosomonas nitrosa</name>
    <dbReference type="NCBI Taxonomy" id="52442"/>
    <lineage>
        <taxon>Bacteria</taxon>
        <taxon>Pseudomonadati</taxon>
        <taxon>Pseudomonadota</taxon>
        <taxon>Betaproteobacteria</taxon>
        <taxon>Nitrosomonadales</taxon>
        <taxon>Nitrosomonadaceae</taxon>
        <taxon>Nitrosomonas</taxon>
    </lineage>
</organism>
<dbReference type="AlphaFoldDB" id="A0A8H8YZM4"/>
<dbReference type="Proteomes" id="UP000601736">
    <property type="component" value="Unassembled WGS sequence"/>
</dbReference>
<name>A0A8H8YZM4_9PROT</name>
<comment type="caution">
    <text evidence="1">The sequence shown here is derived from an EMBL/GenBank/DDBJ whole genome shotgun (WGS) entry which is preliminary data.</text>
</comment>
<proteinExistence type="predicted"/>
<protein>
    <submittedName>
        <fullName evidence="1">Uncharacterized protein</fullName>
    </submittedName>
</protein>
<evidence type="ECO:0000313" key="2">
    <source>
        <dbReference type="Proteomes" id="UP000601736"/>
    </source>
</evidence>
<accession>A0A8H8YZM4</accession>